<comment type="caution">
    <text evidence="1">The sequence shown here is derived from an EMBL/GenBank/DDBJ whole genome shotgun (WGS) entry which is preliminary data.</text>
</comment>
<protein>
    <submittedName>
        <fullName evidence="1">Uncharacterized protein</fullName>
    </submittedName>
</protein>
<dbReference type="EMBL" id="SHLI01000001">
    <property type="protein sequence ID" value="RZU98727.1"/>
    <property type="molecule type" value="Genomic_DNA"/>
</dbReference>
<gene>
    <name evidence="1" type="ORF">EV698_0988</name>
</gene>
<reference evidence="1 2" key="1">
    <citation type="submission" date="2019-02" db="EMBL/GenBank/DDBJ databases">
        <title>Genomic Encyclopedia of Type Strains, Phase IV (KMG-IV): sequencing the most valuable type-strain genomes for metagenomic binning, comparative biology and taxonomic classification.</title>
        <authorList>
            <person name="Goeker M."/>
        </authorList>
    </citation>
    <scope>NUCLEOTIDE SEQUENCE [LARGE SCALE GENOMIC DNA]</scope>
    <source>
        <strain evidence="1 2">DSM 21056</strain>
    </source>
</reference>
<dbReference type="RefSeq" id="WP_130503015.1">
    <property type="nucleotide sequence ID" value="NZ_SHLI01000001.1"/>
</dbReference>
<proteinExistence type="predicted"/>
<sequence>MTLTPAHWITPDGDQLEVQTSHIASVIADPARFGVTEGWLRSMYAEHGEAERFGCEGRARAAIIHELVLKGWIRTRRYIRPATYWSLTVDELDDSARRRLREWVGRERQADRLKNTTEVRIQVLDPGELIKGEVAELEGWL</sequence>
<evidence type="ECO:0000313" key="1">
    <source>
        <dbReference type="EMBL" id="RZU98727.1"/>
    </source>
</evidence>
<dbReference type="Proteomes" id="UP000292298">
    <property type="component" value="Unassembled WGS sequence"/>
</dbReference>
<accession>A0A4Q8D0H4</accession>
<name>A0A4Q8D0H4_9GAMM</name>
<keyword evidence="2" id="KW-1185">Reference proteome</keyword>
<organism evidence="1 2">
    <name type="scientific">Spiribacter vilamensis</name>
    <dbReference type="NCBI Taxonomy" id="531306"/>
    <lineage>
        <taxon>Bacteria</taxon>
        <taxon>Pseudomonadati</taxon>
        <taxon>Pseudomonadota</taxon>
        <taxon>Gammaproteobacteria</taxon>
        <taxon>Chromatiales</taxon>
        <taxon>Ectothiorhodospiraceae</taxon>
        <taxon>Spiribacter</taxon>
    </lineage>
</organism>
<evidence type="ECO:0000313" key="2">
    <source>
        <dbReference type="Proteomes" id="UP000292298"/>
    </source>
</evidence>
<dbReference type="AlphaFoldDB" id="A0A4Q8D0H4"/>